<dbReference type="OrthoDB" id="3636235at2"/>
<feature type="transmembrane region" description="Helical" evidence="1">
    <location>
        <begin position="64"/>
        <end position="79"/>
    </location>
</feature>
<accession>A6TKN8</accession>
<name>A6TKN8_ALKMQ</name>
<evidence type="ECO:0000313" key="4">
    <source>
        <dbReference type="EMBL" id="ABR46756.1"/>
    </source>
</evidence>
<reference evidence="5" key="1">
    <citation type="journal article" date="2016" name="Genome Announc.">
        <title>Complete genome sequence of Alkaliphilus metalliredigens strain QYMF, an alkaliphilic and metal-reducing bacterium isolated from borax-contaminated leachate ponds.</title>
        <authorList>
            <person name="Hwang C."/>
            <person name="Copeland A."/>
            <person name="Lucas S."/>
            <person name="Lapidus A."/>
            <person name="Barry K."/>
            <person name="Detter J.C."/>
            <person name="Glavina Del Rio T."/>
            <person name="Hammon N."/>
            <person name="Israni S."/>
            <person name="Dalin E."/>
            <person name="Tice H."/>
            <person name="Pitluck S."/>
            <person name="Chertkov O."/>
            <person name="Brettin T."/>
            <person name="Bruce D."/>
            <person name="Han C."/>
            <person name="Schmutz J."/>
            <person name="Larimer F."/>
            <person name="Land M.L."/>
            <person name="Hauser L."/>
            <person name="Kyrpides N."/>
            <person name="Mikhailova N."/>
            <person name="Ye Q."/>
            <person name="Zhou J."/>
            <person name="Richardson P."/>
            <person name="Fields M.W."/>
        </authorList>
    </citation>
    <scope>NUCLEOTIDE SEQUENCE [LARGE SCALE GENOMIC DNA]</scope>
    <source>
        <strain evidence="5">QYMF</strain>
    </source>
</reference>
<dbReference type="InterPro" id="IPR054331">
    <property type="entry name" value="LiaF_TM"/>
</dbReference>
<evidence type="ECO:0000259" key="3">
    <source>
        <dbReference type="Pfam" id="PF22570"/>
    </source>
</evidence>
<gene>
    <name evidence="4" type="ordered locus">Amet_0529</name>
</gene>
<dbReference type="PANTHER" id="PTHR40763">
    <property type="entry name" value="MEMBRANE PROTEIN-RELATED"/>
    <property type="match status" value="1"/>
</dbReference>
<evidence type="ECO:0000313" key="5">
    <source>
        <dbReference type="Proteomes" id="UP000001572"/>
    </source>
</evidence>
<feature type="transmembrane region" description="Helical" evidence="1">
    <location>
        <begin position="91"/>
        <end position="109"/>
    </location>
</feature>
<sequence>MEMSFLKSRWIVGVLIIFLGVIALLNNFGFTELRLSDMISTYWPILLVLWGIDALISRGSKGEVVSGLILVFLGVTFIGRNLDLFYLDLSLFWNLFWPVIIILVGVSFLKGSNKVKKSNMAIMGGIERKRDRWDLESSSYFALMGGVELDLTLANIPDEEVILDLTAIMGGIDIWVPDNIQVICEGTSILGGIELLDRATGGIVASTKASQNGDGESKKCIKIYSRAIMGGISVQSKKNIAI</sequence>
<dbReference type="KEGG" id="amt:Amet_0529"/>
<keyword evidence="5" id="KW-1185">Reference proteome</keyword>
<keyword evidence="1" id="KW-0472">Membrane</keyword>
<keyword evidence="1" id="KW-1133">Transmembrane helix</keyword>
<feature type="transmembrane region" description="Helical" evidence="1">
    <location>
        <begin position="12"/>
        <end position="29"/>
    </location>
</feature>
<dbReference type="STRING" id="293826.Amet_0529"/>
<dbReference type="Pfam" id="PF22570">
    <property type="entry name" value="LiaF-TM"/>
    <property type="match status" value="1"/>
</dbReference>
<dbReference type="EMBL" id="CP000724">
    <property type="protein sequence ID" value="ABR46756.1"/>
    <property type="molecule type" value="Genomic_DNA"/>
</dbReference>
<organism evidence="4 5">
    <name type="scientific">Alkaliphilus metalliredigens (strain QYMF)</name>
    <dbReference type="NCBI Taxonomy" id="293826"/>
    <lineage>
        <taxon>Bacteria</taxon>
        <taxon>Bacillati</taxon>
        <taxon>Bacillota</taxon>
        <taxon>Clostridia</taxon>
        <taxon>Peptostreptococcales</taxon>
        <taxon>Natronincolaceae</taxon>
        <taxon>Alkaliphilus</taxon>
    </lineage>
</organism>
<feature type="domain" description="Cell wall-active antibiotics response LiaF-like C-terminal" evidence="2">
    <location>
        <begin position="123"/>
        <end position="234"/>
    </location>
</feature>
<evidence type="ECO:0000256" key="1">
    <source>
        <dbReference type="SAM" id="Phobius"/>
    </source>
</evidence>
<dbReference type="eggNOG" id="COG4758">
    <property type="taxonomic scope" value="Bacteria"/>
</dbReference>
<feature type="domain" description="LiaF transmembrane" evidence="3">
    <location>
        <begin position="11"/>
        <end position="114"/>
    </location>
</feature>
<dbReference type="Pfam" id="PF09922">
    <property type="entry name" value="LiaF-like_C"/>
    <property type="match status" value="1"/>
</dbReference>
<protein>
    <submittedName>
        <fullName evidence="4">Putative transmembrane protein</fullName>
    </submittedName>
</protein>
<dbReference type="PANTHER" id="PTHR40763:SF5">
    <property type="entry name" value="MEMBRANE PROTEIN"/>
    <property type="match status" value="1"/>
</dbReference>
<dbReference type="Proteomes" id="UP000001572">
    <property type="component" value="Chromosome"/>
</dbReference>
<proteinExistence type="predicted"/>
<dbReference type="InterPro" id="IPR024425">
    <property type="entry name" value="LiaF-like_C"/>
</dbReference>
<keyword evidence="1 4" id="KW-0812">Transmembrane</keyword>
<dbReference type="HOGENOM" id="CLU_075538_1_0_9"/>
<evidence type="ECO:0000259" key="2">
    <source>
        <dbReference type="Pfam" id="PF09922"/>
    </source>
</evidence>
<dbReference type="AlphaFoldDB" id="A6TKN8"/>